<evidence type="ECO:0000256" key="7">
    <source>
        <dbReference type="ARBA" id="ARBA00022989"/>
    </source>
</evidence>
<organism evidence="11 12">
    <name type="scientific">Aromatoleum aromaticum (strain DSM 19018 / LMG 30748 / EbN1)</name>
    <name type="common">Azoarcus sp. (strain EbN1)</name>
    <dbReference type="NCBI Taxonomy" id="76114"/>
    <lineage>
        <taxon>Bacteria</taxon>
        <taxon>Pseudomonadati</taxon>
        <taxon>Pseudomonadota</taxon>
        <taxon>Betaproteobacteria</taxon>
        <taxon>Rhodocyclales</taxon>
        <taxon>Rhodocyclaceae</taxon>
        <taxon>Aromatoleum</taxon>
    </lineage>
</organism>
<evidence type="ECO:0000256" key="6">
    <source>
        <dbReference type="ARBA" id="ARBA00022927"/>
    </source>
</evidence>
<comment type="subcellular location">
    <subcellularLocation>
        <location evidence="1">Cell inner membrane</location>
    </subcellularLocation>
</comment>
<name>Q5P192_AROAE</name>
<proteinExistence type="predicted"/>
<evidence type="ECO:0000256" key="9">
    <source>
        <dbReference type="SAM" id="MobiDB-lite"/>
    </source>
</evidence>
<sequence>MLKRFFSTRFGRGPATFAWIAALSVSAWVAADSFLLFAAPGNISATFRSSAAPATAAQKIVDSAPLAIERRSASEPAADSPAYALIGVATGFGSERGFALLKSAGGSVIPATEGETLAPHTRLARIHADRVEIERNGITRTLHLELPQSPGSSLAAATTTATATAKPDR</sequence>
<dbReference type="eggNOG" id="ENOG5033KR8">
    <property type="taxonomic scope" value="Bacteria"/>
</dbReference>
<protein>
    <recommendedName>
        <fullName evidence="10">Type II secretion system protein GspC N-terminal domain-containing protein</fullName>
    </recommendedName>
</protein>
<gene>
    <name evidence="11" type="ORF">ebA4916</name>
</gene>
<keyword evidence="7" id="KW-1133">Transmembrane helix</keyword>
<reference evidence="11 12" key="1">
    <citation type="journal article" date="2005" name="Arch. Microbiol.">
        <title>The genome sequence of an anaerobic aromatic-degrading denitrifying bacterium, strain EbN1.</title>
        <authorList>
            <person name="Rabus R."/>
            <person name="Kube M."/>
            <person name="Heider J."/>
            <person name="Beck A."/>
            <person name="Heitmann K."/>
            <person name="Widdel F."/>
            <person name="Reinhardt R."/>
        </authorList>
    </citation>
    <scope>NUCLEOTIDE SEQUENCE [LARGE SCALE GENOMIC DNA]</scope>
    <source>
        <strain evidence="11 12">EbN1</strain>
    </source>
</reference>
<dbReference type="Gene3D" id="2.30.30.830">
    <property type="match status" value="1"/>
</dbReference>
<keyword evidence="3" id="KW-1003">Cell membrane</keyword>
<dbReference type="AlphaFoldDB" id="Q5P192"/>
<feature type="region of interest" description="Disordered" evidence="9">
    <location>
        <begin position="146"/>
        <end position="169"/>
    </location>
</feature>
<keyword evidence="6" id="KW-0653">Protein transport</keyword>
<evidence type="ECO:0000256" key="3">
    <source>
        <dbReference type="ARBA" id="ARBA00022475"/>
    </source>
</evidence>
<keyword evidence="8" id="KW-0472">Membrane</keyword>
<dbReference type="Proteomes" id="UP000006552">
    <property type="component" value="Chromosome"/>
</dbReference>
<evidence type="ECO:0000256" key="4">
    <source>
        <dbReference type="ARBA" id="ARBA00022519"/>
    </source>
</evidence>
<dbReference type="RefSeq" id="WP_011238605.1">
    <property type="nucleotide sequence ID" value="NC_006513.1"/>
</dbReference>
<feature type="compositionally biased region" description="Low complexity" evidence="9">
    <location>
        <begin position="155"/>
        <end position="169"/>
    </location>
</feature>
<keyword evidence="5" id="KW-0812">Transmembrane</keyword>
<keyword evidence="2" id="KW-0813">Transport</keyword>
<dbReference type="Pfam" id="PF11356">
    <property type="entry name" value="T2SSC"/>
    <property type="match status" value="1"/>
</dbReference>
<evidence type="ECO:0000313" key="11">
    <source>
        <dbReference type="EMBL" id="CAI08922.1"/>
    </source>
</evidence>
<evidence type="ECO:0000259" key="10">
    <source>
        <dbReference type="Pfam" id="PF11356"/>
    </source>
</evidence>
<dbReference type="HOGENOM" id="CLU_1575280_0_0_4"/>
<dbReference type="OrthoDB" id="9182832at2"/>
<evidence type="ECO:0000256" key="1">
    <source>
        <dbReference type="ARBA" id="ARBA00004533"/>
    </source>
</evidence>
<keyword evidence="12" id="KW-1185">Reference proteome</keyword>
<dbReference type="STRING" id="76114.ebA4916"/>
<dbReference type="GO" id="GO:0015031">
    <property type="term" value="P:protein transport"/>
    <property type="evidence" value="ECO:0007669"/>
    <property type="project" value="UniProtKB-KW"/>
</dbReference>
<dbReference type="GO" id="GO:0005886">
    <property type="term" value="C:plasma membrane"/>
    <property type="evidence" value="ECO:0007669"/>
    <property type="project" value="UniProtKB-SubCell"/>
</dbReference>
<dbReference type="KEGG" id="eba:ebA4916"/>
<evidence type="ECO:0000256" key="5">
    <source>
        <dbReference type="ARBA" id="ARBA00022692"/>
    </source>
</evidence>
<dbReference type="InterPro" id="IPR024961">
    <property type="entry name" value="T2SS_GspC_N"/>
</dbReference>
<evidence type="ECO:0000256" key="8">
    <source>
        <dbReference type="ARBA" id="ARBA00023136"/>
    </source>
</evidence>
<evidence type="ECO:0000256" key="2">
    <source>
        <dbReference type="ARBA" id="ARBA00022448"/>
    </source>
</evidence>
<keyword evidence="4" id="KW-0997">Cell inner membrane</keyword>
<feature type="domain" description="Type II secretion system protein GspC N-terminal" evidence="10">
    <location>
        <begin position="80"/>
        <end position="144"/>
    </location>
</feature>
<evidence type="ECO:0000313" key="12">
    <source>
        <dbReference type="Proteomes" id="UP000006552"/>
    </source>
</evidence>
<dbReference type="EMBL" id="CR555306">
    <property type="protein sequence ID" value="CAI08922.1"/>
    <property type="molecule type" value="Genomic_DNA"/>
</dbReference>
<accession>Q5P192</accession>